<dbReference type="AlphaFoldDB" id="A0A6A5HLY7"/>
<evidence type="ECO:0000313" key="2">
    <source>
        <dbReference type="EMBL" id="KAF1767457.1"/>
    </source>
</evidence>
<evidence type="ECO:0000313" key="3">
    <source>
        <dbReference type="Proteomes" id="UP000483820"/>
    </source>
</evidence>
<reference evidence="2 3" key="1">
    <citation type="submission" date="2019-12" db="EMBL/GenBank/DDBJ databases">
        <title>Chromosome-level assembly of the Caenorhabditis remanei genome.</title>
        <authorList>
            <person name="Teterina A.A."/>
            <person name="Willis J.H."/>
            <person name="Phillips P.C."/>
        </authorList>
    </citation>
    <scope>NUCLEOTIDE SEQUENCE [LARGE SCALE GENOMIC DNA]</scope>
    <source>
        <strain evidence="2 3">PX506</strain>
        <tissue evidence="2">Whole organism</tissue>
    </source>
</reference>
<name>A0A6A5HLY7_CAERE</name>
<accession>A0A6A5HLY7</accession>
<proteinExistence type="predicted"/>
<sequence length="181" mass="21715">MSTAFKASDPQSPLLDDERYKVMHRHLEMLVRDNERIPESVAWPYPGPYTQKTREKAVNDYLNEWRREIGNDTEQVRIDRELAILQVYEERFDHFKYRRNRPRDMNDFQIQLAVLDGIFTAWDNHHRPTRTLPRNLMHAGRNTIRKELFSAVHKKVDEMAKSRKNAERDARANNRNERGQN</sequence>
<comment type="caution">
    <text evidence="2">The sequence shown here is derived from an EMBL/GenBank/DDBJ whole genome shotgun (WGS) entry which is preliminary data.</text>
</comment>
<dbReference type="Proteomes" id="UP000483820">
    <property type="component" value="Chromosome II"/>
</dbReference>
<organism evidence="2 3">
    <name type="scientific">Caenorhabditis remanei</name>
    <name type="common">Caenorhabditis vulgaris</name>
    <dbReference type="NCBI Taxonomy" id="31234"/>
    <lineage>
        <taxon>Eukaryota</taxon>
        <taxon>Metazoa</taxon>
        <taxon>Ecdysozoa</taxon>
        <taxon>Nematoda</taxon>
        <taxon>Chromadorea</taxon>
        <taxon>Rhabditida</taxon>
        <taxon>Rhabditina</taxon>
        <taxon>Rhabditomorpha</taxon>
        <taxon>Rhabditoidea</taxon>
        <taxon>Rhabditidae</taxon>
        <taxon>Peloderinae</taxon>
        <taxon>Caenorhabditis</taxon>
    </lineage>
</organism>
<dbReference type="KEGG" id="crq:GCK72_007416"/>
<dbReference type="GeneID" id="9826466"/>
<dbReference type="EMBL" id="WUAV01000002">
    <property type="protein sequence ID" value="KAF1767457.1"/>
    <property type="molecule type" value="Genomic_DNA"/>
</dbReference>
<gene>
    <name evidence="2" type="ORF">GCK72_007416</name>
</gene>
<dbReference type="CTD" id="9826466"/>
<feature type="region of interest" description="Disordered" evidence="1">
    <location>
        <begin position="159"/>
        <end position="181"/>
    </location>
</feature>
<evidence type="ECO:0000256" key="1">
    <source>
        <dbReference type="SAM" id="MobiDB-lite"/>
    </source>
</evidence>
<dbReference type="RefSeq" id="XP_003100102.2">
    <property type="nucleotide sequence ID" value="XM_003100054.2"/>
</dbReference>
<protein>
    <submittedName>
        <fullName evidence="2">Uncharacterized protein</fullName>
    </submittedName>
</protein>